<name>A0A9P0DY52_CHRIL</name>
<sequence length="1747" mass="195257">MREIPECLNRRYKALDDLIKDLTVANQGGNVDQRISDNNMGIKLMCDFWNILKDNPGCDLKQEVRHCMGVETRQNSGVSSRRVDCCYNMSNKDDKTDGKSNDPMTRIKHVCCDPKSDKVCETGIKPTSATSSTASEKAPLSKVINNLNEAVSFEKKCTVRVSELVAAQKQLTAQIQNLEQREKEGVKLLKQADCMWSCMEETYKKKVADSLDRQKILLKELKEVEASANKWRKTSKDLDWKIKTFDKKREEITEKLNEKTNDVKVMDIELVNIKTRLQCQVGDIEEAKVSLEKKRENSDAKLASIATEMTKLQSKVEEQIKMKNDKIKEGTQYVKDAREDLQKICRVLLTKKLENEDLLAEKEALLHEAGLLRKTCDTCKDKCKSKEGCLAEQLKKLDDEIAEFKKKCVKCHECIDTSDVRNYCTDCPRCLKERECLYDKDHCSPDRSMDCVCMNIKHKFLDNVFDNMYTVLERQSKTSPGKAVADAVLNCLKRSRNGKLDEATRKMLQEFILTTVKKNLNLTIVGGAVKTRCEMDPETYKQLMLCLKDVDSNRPIKEDKGTVPKKEPCQRWGSHSECYCPKDPKGCVCTKRAPPPANEPNPCPPPEKDDAATAGKKTCPFKKNASCGPDCGLQQEPQPDAVGAEVAEWRPTPCAATSCALSGNMRAAQCVLGPEPLANLPHVLPTPPVVPNTNDIDKTEETCSCGDKKTKPCLCQNTKDLKAVVKDNTNKSTGVKVSEEKNYNKRLDLPPKNSLNNVAKVASGPSVQKDVSPKALNIEKPIPEKKQPSTYKTKEKFKIAIENQKGEINDQLTELTETNSGTLAMELEEHIVELIEEKSKIKPYLYVSVKTTDSGHMLVGFDTENNTVPMSQKVTVRRTPSGTKLIDMHKDIINKLKKSGSDGIDSKLPKAPKLSSSSKDLESKSQEHEKQSNRKDVIKTNKEVESITNAKSKEGTASKVIKKSSLSTLSGKSGVSPVASKSNKMAVLDSEEPKKHTQIREDDNLPLPLIIVETDPQEPTAQEEIFMDDDCGCVPAPAISYVWIPKVFVKQPNRAQTDTAKKENILKTPIQVKVKEPKKPPKINQAKEYDCVCPKDAPPVCCVCPRDIPPICCRKTVKVKKDQQPLSTLKEVTLEIVDQRLIEIKPECQCILTSPTASFKSATSKSYLSVGDTDYLPELNELYKKGNVSAVLKVRSKNEIVRKLDTVIVKTPSGTLAIHGKDKAILENIGFDENEYPVLLTKTASDAYFVGIGQYDRSLNAVLRKTQSGGILIIPKSNKSHQAETHSQSALEKAYKIKVTGVKNYPVELPAILKATPSNNFIIVLDKEFEKRYKETVQEYVGEKRECIIDLTRSLSGSYVIHLDTKDENSLQKKNALLVKSPSDTIKVLVGGPEFETMVKSLSNRSSTTSSMAFGKLVSKLPASSREFHRDRLKKSQILDKKSSSDTQLYEKVRLQLSEPSAVLQKTASGQYAIILSKESKKAFMNNLQRYLNSNSQGLVPIKRTESGQITILLNSKDKSKRSYGSLKITASGNIFVTVDEKTLTGIPKSDKMNETSGMVEACSTITDRVNPNSINKSVTTTCHAGMGTSCDTSKCVCVDMQKHTDDWLHSKSAKKKCTAPWNEPAKEAICGVDNVCKFLNSDKPPKVSQIDARPDCDCGPPKTKYRGFDEQCFFLFDTICPYFKNRCKGVSNKLLDRTGLCNKKREEINRKKSEFTGTSKNSYHSLDSFNCPSFLWPQFLKDVYFR</sequence>
<feature type="region of interest" description="Disordered" evidence="2">
    <location>
        <begin position="897"/>
        <end position="941"/>
    </location>
</feature>
<feature type="compositionally biased region" description="Low complexity" evidence="2">
    <location>
        <begin position="909"/>
        <end position="918"/>
    </location>
</feature>
<evidence type="ECO:0000256" key="1">
    <source>
        <dbReference type="SAM" id="Coils"/>
    </source>
</evidence>
<comment type="caution">
    <text evidence="3">The sequence shown here is derived from an EMBL/GenBank/DDBJ whole genome shotgun (WGS) entry which is preliminary data.</text>
</comment>
<protein>
    <submittedName>
        <fullName evidence="3">Uncharacterized protein</fullName>
    </submittedName>
</protein>
<accession>A0A9P0DY52</accession>
<keyword evidence="4" id="KW-1185">Reference proteome</keyword>
<feature type="compositionally biased region" description="Basic and acidic residues" evidence="2">
    <location>
        <begin position="919"/>
        <end position="941"/>
    </location>
</feature>
<feature type="region of interest" description="Disordered" evidence="2">
    <location>
        <begin position="968"/>
        <end position="1002"/>
    </location>
</feature>
<proteinExistence type="predicted"/>
<gene>
    <name evidence="3" type="ORF">CINC_LOCUS9</name>
</gene>
<feature type="compositionally biased region" description="Basic and acidic residues" evidence="2">
    <location>
        <begin position="991"/>
        <end position="1002"/>
    </location>
</feature>
<evidence type="ECO:0000313" key="4">
    <source>
        <dbReference type="Proteomes" id="UP001154114"/>
    </source>
</evidence>
<dbReference type="EMBL" id="CAJCES030000003">
    <property type="protein sequence ID" value="CAH1286809.1"/>
    <property type="molecule type" value="Genomic_DNA"/>
</dbReference>
<evidence type="ECO:0000313" key="3">
    <source>
        <dbReference type="EMBL" id="CAH1286809.1"/>
    </source>
</evidence>
<dbReference type="OrthoDB" id="7453798at2759"/>
<reference evidence="3" key="1">
    <citation type="submission" date="2021-12" db="EMBL/GenBank/DDBJ databases">
        <authorList>
            <person name="King R."/>
        </authorList>
    </citation>
    <scope>NUCLEOTIDE SEQUENCE</scope>
</reference>
<organism evidence="3 4">
    <name type="scientific">Chrysodeixis includens</name>
    <name type="common">Soybean looper</name>
    <name type="synonym">Pseudoplusia includens</name>
    <dbReference type="NCBI Taxonomy" id="689277"/>
    <lineage>
        <taxon>Eukaryota</taxon>
        <taxon>Metazoa</taxon>
        <taxon>Ecdysozoa</taxon>
        <taxon>Arthropoda</taxon>
        <taxon>Hexapoda</taxon>
        <taxon>Insecta</taxon>
        <taxon>Pterygota</taxon>
        <taxon>Neoptera</taxon>
        <taxon>Endopterygota</taxon>
        <taxon>Lepidoptera</taxon>
        <taxon>Glossata</taxon>
        <taxon>Ditrysia</taxon>
        <taxon>Noctuoidea</taxon>
        <taxon>Noctuidae</taxon>
        <taxon>Plusiinae</taxon>
        <taxon>Chrysodeixis</taxon>
    </lineage>
</organism>
<keyword evidence="1" id="KW-0175">Coiled coil</keyword>
<feature type="coiled-coil region" evidence="1">
    <location>
        <begin position="242"/>
        <end position="294"/>
    </location>
</feature>
<evidence type="ECO:0000256" key="2">
    <source>
        <dbReference type="SAM" id="MobiDB-lite"/>
    </source>
</evidence>
<dbReference type="Proteomes" id="UP001154114">
    <property type="component" value="Unassembled WGS sequence"/>
</dbReference>